<feature type="transmembrane region" description="Helical" evidence="1">
    <location>
        <begin position="75"/>
        <end position="93"/>
    </location>
</feature>
<dbReference type="EMBL" id="QUNO01000001">
    <property type="protein sequence ID" value="REH55852.1"/>
    <property type="molecule type" value="Genomic_DNA"/>
</dbReference>
<sequence>MSREIAAPGPVRAAGALVFAQGVAALVVAVIALVRGIAGGAPGDLAYGEAGIFAVIALAFGAPGLLLWQGRRGARNGAVFLQLLVLGGVWYQFNPAESLPVDLLFTAYCLAVLVLLFRASSRAWAMGVTEEESQQPR</sequence>
<feature type="transmembrane region" description="Helical" evidence="1">
    <location>
        <begin position="50"/>
        <end position="68"/>
    </location>
</feature>
<evidence type="ECO:0000256" key="1">
    <source>
        <dbReference type="SAM" id="Phobius"/>
    </source>
</evidence>
<dbReference type="RefSeq" id="WP_116172687.1">
    <property type="nucleotide sequence ID" value="NZ_CP144375.1"/>
</dbReference>
<keyword evidence="1" id="KW-0472">Membrane</keyword>
<dbReference type="Proteomes" id="UP000256269">
    <property type="component" value="Unassembled WGS sequence"/>
</dbReference>
<evidence type="ECO:0000313" key="2">
    <source>
        <dbReference type="EMBL" id="REH55852.1"/>
    </source>
</evidence>
<dbReference type="AlphaFoldDB" id="A0A3E0IAV7"/>
<keyword evidence="3" id="KW-1185">Reference proteome</keyword>
<evidence type="ECO:0000313" key="3">
    <source>
        <dbReference type="Proteomes" id="UP000256269"/>
    </source>
</evidence>
<protein>
    <submittedName>
        <fullName evidence="2">Uncharacterized protein</fullName>
    </submittedName>
</protein>
<reference evidence="2 3" key="1">
    <citation type="submission" date="2018-08" db="EMBL/GenBank/DDBJ databases">
        <title>Genomic Encyclopedia of Archaeal and Bacterial Type Strains, Phase II (KMG-II): from individual species to whole genera.</title>
        <authorList>
            <person name="Goeker M."/>
        </authorList>
    </citation>
    <scope>NUCLEOTIDE SEQUENCE [LARGE SCALE GENOMIC DNA]</scope>
    <source>
        <strain evidence="2 3">DSM 45791</strain>
    </source>
</reference>
<proteinExistence type="predicted"/>
<comment type="caution">
    <text evidence="2">The sequence shown here is derived from an EMBL/GenBank/DDBJ whole genome shotgun (WGS) entry which is preliminary data.</text>
</comment>
<name>A0A3E0IAV7_9PSEU</name>
<gene>
    <name evidence="2" type="ORF">BCF44_101878</name>
</gene>
<feature type="transmembrane region" description="Helical" evidence="1">
    <location>
        <begin position="99"/>
        <end position="117"/>
    </location>
</feature>
<organism evidence="2 3">
    <name type="scientific">Kutzneria buriramensis</name>
    <dbReference type="NCBI Taxonomy" id="1045776"/>
    <lineage>
        <taxon>Bacteria</taxon>
        <taxon>Bacillati</taxon>
        <taxon>Actinomycetota</taxon>
        <taxon>Actinomycetes</taxon>
        <taxon>Pseudonocardiales</taxon>
        <taxon>Pseudonocardiaceae</taxon>
        <taxon>Kutzneria</taxon>
    </lineage>
</organism>
<keyword evidence="1" id="KW-1133">Transmembrane helix</keyword>
<feature type="transmembrane region" description="Helical" evidence="1">
    <location>
        <begin position="12"/>
        <end position="38"/>
    </location>
</feature>
<dbReference type="OrthoDB" id="3694513at2"/>
<accession>A0A3E0IAV7</accession>
<keyword evidence="1" id="KW-0812">Transmembrane</keyword>